<dbReference type="STRING" id="1219383.SAMN05421733_10430"/>
<keyword evidence="6" id="KW-1003">Cell membrane</keyword>
<dbReference type="EMBL" id="FMYL01000004">
    <property type="protein sequence ID" value="SDB89659.1"/>
    <property type="molecule type" value="Genomic_DNA"/>
</dbReference>
<sequence length="192" mass="22179">MSTLEIIAVIVSLIAVSLTIIRHTWCWYFNIAASLLYGDLFFQYRLYGEVLLQIIFVIMSMYGLWVWFKNKQHDHDITVEPLAIKTLVLQLILAAVFGVLFGWGLHQFTNASLPILDAQLASFSLLATYWTSKKHIATWPLWVVVDLIYVAMFVYKGLLLTAGLYGAFVVMAMYGWYMWQQAKTRQQQLIQL</sequence>
<gene>
    <name evidence="11" type="ORF">SAMN05421733_10430</name>
</gene>
<keyword evidence="9 10" id="KW-0472">Membrane</keyword>
<evidence type="ECO:0000256" key="6">
    <source>
        <dbReference type="ARBA" id="ARBA00022475"/>
    </source>
</evidence>
<name>A0A1G6H5X4_9GAMM</name>
<evidence type="ECO:0000256" key="4">
    <source>
        <dbReference type="ARBA" id="ARBA00017522"/>
    </source>
</evidence>
<organism evidence="11 12">
    <name type="scientific">Acinetobacter boissieri</name>
    <dbReference type="NCBI Taxonomy" id="1219383"/>
    <lineage>
        <taxon>Bacteria</taxon>
        <taxon>Pseudomonadati</taxon>
        <taxon>Pseudomonadota</taxon>
        <taxon>Gammaproteobacteria</taxon>
        <taxon>Moraxellales</taxon>
        <taxon>Moraxellaceae</taxon>
        <taxon>Acinetobacter</taxon>
    </lineage>
</organism>
<evidence type="ECO:0000256" key="5">
    <source>
        <dbReference type="ARBA" id="ARBA00022448"/>
    </source>
</evidence>
<feature type="transmembrane region" description="Helical" evidence="10">
    <location>
        <begin position="7"/>
        <end position="30"/>
    </location>
</feature>
<dbReference type="GO" id="GO:0005886">
    <property type="term" value="C:plasma membrane"/>
    <property type="evidence" value="ECO:0007669"/>
    <property type="project" value="UniProtKB-SubCell"/>
</dbReference>
<comment type="function">
    <text evidence="1">Required for nicotinamide riboside transport across the inner membrane.</text>
</comment>
<evidence type="ECO:0000256" key="2">
    <source>
        <dbReference type="ARBA" id="ARBA00004651"/>
    </source>
</evidence>
<evidence type="ECO:0000313" key="12">
    <source>
        <dbReference type="Proteomes" id="UP000242501"/>
    </source>
</evidence>
<dbReference type="GO" id="GO:0034257">
    <property type="term" value="F:nicotinamide riboside transmembrane transporter activity"/>
    <property type="evidence" value="ECO:0007669"/>
    <property type="project" value="InterPro"/>
</dbReference>
<evidence type="ECO:0000256" key="1">
    <source>
        <dbReference type="ARBA" id="ARBA00002672"/>
    </source>
</evidence>
<dbReference type="InterPro" id="IPR006419">
    <property type="entry name" value="NMN_transpt_PnuC"/>
</dbReference>
<keyword evidence="7 10" id="KW-0812">Transmembrane</keyword>
<reference evidence="12" key="1">
    <citation type="submission" date="2016-09" db="EMBL/GenBank/DDBJ databases">
        <authorList>
            <person name="Varghese N."/>
            <person name="Submissions S."/>
        </authorList>
    </citation>
    <scope>NUCLEOTIDE SEQUENCE [LARGE SCALE GENOMIC DNA]</scope>
    <source>
        <strain evidence="12">ANC 4422</strain>
    </source>
</reference>
<dbReference type="OrthoDB" id="9791248at2"/>
<comment type="similarity">
    <text evidence="3">Belongs to the nicotinamide ribonucleoside (NR) uptake permease (TC 4.B.1) family.</text>
</comment>
<dbReference type="Pfam" id="PF04973">
    <property type="entry name" value="NMN_transporter"/>
    <property type="match status" value="1"/>
</dbReference>
<feature type="transmembrane region" description="Helical" evidence="10">
    <location>
        <begin position="88"/>
        <end position="105"/>
    </location>
</feature>
<evidence type="ECO:0000256" key="10">
    <source>
        <dbReference type="SAM" id="Phobius"/>
    </source>
</evidence>
<dbReference type="AlphaFoldDB" id="A0A1G6H5X4"/>
<dbReference type="PANTHER" id="PTHR36122">
    <property type="entry name" value="NICOTINAMIDE RIBOSIDE TRANSPORTER PNUC"/>
    <property type="match status" value="1"/>
</dbReference>
<comment type="subcellular location">
    <subcellularLocation>
        <location evidence="2">Cell membrane</location>
        <topology evidence="2">Multi-pass membrane protein</topology>
    </subcellularLocation>
</comment>
<accession>A0A1G6H5X4</accession>
<dbReference type="Proteomes" id="UP000242501">
    <property type="component" value="Unassembled WGS sequence"/>
</dbReference>
<keyword evidence="5" id="KW-0813">Transport</keyword>
<evidence type="ECO:0000256" key="9">
    <source>
        <dbReference type="ARBA" id="ARBA00023136"/>
    </source>
</evidence>
<feature type="transmembrane region" description="Helical" evidence="10">
    <location>
        <begin position="137"/>
        <end position="155"/>
    </location>
</feature>
<evidence type="ECO:0000313" key="11">
    <source>
        <dbReference type="EMBL" id="SDB89659.1"/>
    </source>
</evidence>
<protein>
    <recommendedName>
        <fullName evidence="4">Nicotinamide riboside transporter PnuC</fullName>
    </recommendedName>
</protein>
<feature type="transmembrane region" description="Helical" evidence="10">
    <location>
        <begin position="50"/>
        <end position="68"/>
    </location>
</feature>
<evidence type="ECO:0000256" key="3">
    <source>
        <dbReference type="ARBA" id="ARBA00006669"/>
    </source>
</evidence>
<keyword evidence="12" id="KW-1185">Reference proteome</keyword>
<dbReference type="PANTHER" id="PTHR36122:SF2">
    <property type="entry name" value="NICOTINAMIDE RIBOSIDE TRANSPORTER PNUC"/>
    <property type="match status" value="1"/>
</dbReference>
<feature type="transmembrane region" description="Helical" evidence="10">
    <location>
        <begin position="161"/>
        <end position="179"/>
    </location>
</feature>
<proteinExistence type="inferred from homology"/>
<keyword evidence="8 10" id="KW-1133">Transmembrane helix</keyword>
<evidence type="ECO:0000256" key="7">
    <source>
        <dbReference type="ARBA" id="ARBA00022692"/>
    </source>
</evidence>
<evidence type="ECO:0000256" key="8">
    <source>
        <dbReference type="ARBA" id="ARBA00022989"/>
    </source>
</evidence>
<dbReference type="NCBIfam" id="TIGR01528">
    <property type="entry name" value="NMN_trans_PnuC"/>
    <property type="match status" value="1"/>
</dbReference>
<dbReference type="RefSeq" id="WP_092747326.1">
    <property type="nucleotide sequence ID" value="NZ_FMYL01000004.1"/>
</dbReference>